<comment type="caution">
    <text evidence="1">The sequence shown here is derived from an EMBL/GenBank/DDBJ whole genome shotgun (WGS) entry which is preliminary data.</text>
</comment>
<dbReference type="Proteomes" id="UP000034273">
    <property type="component" value="Unassembled WGS sequence"/>
</dbReference>
<gene>
    <name evidence="1" type="ORF">UY67_C0028G0015</name>
</gene>
<accession>A0A0G1WX68</accession>
<evidence type="ECO:0000313" key="2">
    <source>
        <dbReference type="Proteomes" id="UP000034273"/>
    </source>
</evidence>
<dbReference type="AlphaFoldDB" id="A0A0G1WX68"/>
<organism evidence="1 2">
    <name type="scientific">Candidatus Kaiserbacteria bacterium GW2011_GWA2_52_12</name>
    <dbReference type="NCBI Taxonomy" id="1618671"/>
    <lineage>
        <taxon>Bacteria</taxon>
        <taxon>Candidatus Kaiseribacteriota</taxon>
    </lineage>
</organism>
<reference evidence="1 2" key="1">
    <citation type="journal article" date="2015" name="Nature">
        <title>rRNA introns, odd ribosomes, and small enigmatic genomes across a large radiation of phyla.</title>
        <authorList>
            <person name="Brown C.T."/>
            <person name="Hug L.A."/>
            <person name="Thomas B.C."/>
            <person name="Sharon I."/>
            <person name="Castelle C.J."/>
            <person name="Singh A."/>
            <person name="Wilkins M.J."/>
            <person name="Williams K.H."/>
            <person name="Banfield J.F."/>
        </authorList>
    </citation>
    <scope>NUCLEOTIDE SEQUENCE [LARGE SCALE GENOMIC DNA]</scope>
</reference>
<evidence type="ECO:0000313" key="1">
    <source>
        <dbReference type="EMBL" id="KKW23125.1"/>
    </source>
</evidence>
<dbReference type="PATRIC" id="fig|1618671.3.peg.851"/>
<name>A0A0G1WX68_9BACT</name>
<proteinExistence type="predicted"/>
<dbReference type="Gene3D" id="1.20.5.170">
    <property type="match status" value="1"/>
</dbReference>
<dbReference type="EMBL" id="LCQW01000028">
    <property type="protein sequence ID" value="KKW23125.1"/>
    <property type="molecule type" value="Genomic_DNA"/>
</dbReference>
<protein>
    <submittedName>
        <fullName evidence="1">Uncharacterized protein</fullName>
    </submittedName>
</protein>
<sequence length="95" mass="10483">MATKKESGFDRLARLIKEEGEDIRNELGGKIGSLEGKVGSLEGKVGSLEGKVGSLEKKVDEGFARIERRLDQTIQPQLDDHARRIKVLEPTVTSH</sequence>